<feature type="transmembrane region" description="Helical" evidence="1">
    <location>
        <begin position="65"/>
        <end position="97"/>
    </location>
</feature>
<gene>
    <name evidence="2" type="ORF">ACFPTR_02950</name>
</gene>
<dbReference type="EMBL" id="JBHSPF010000015">
    <property type="protein sequence ID" value="MFC5627852.1"/>
    <property type="molecule type" value="Genomic_DNA"/>
</dbReference>
<dbReference type="InterPro" id="IPR008407">
    <property type="entry name" value="Brnchd-chn_aa_trnsp_AzlD"/>
</dbReference>
<protein>
    <submittedName>
        <fullName evidence="2">AzlD domain-containing protein</fullName>
    </submittedName>
</protein>
<keyword evidence="1" id="KW-0812">Transmembrane</keyword>
<dbReference type="Proteomes" id="UP001596143">
    <property type="component" value="Unassembled WGS sequence"/>
</dbReference>
<keyword evidence="1" id="KW-0472">Membrane</keyword>
<dbReference type="Pfam" id="PF05437">
    <property type="entry name" value="AzlD"/>
    <property type="match status" value="1"/>
</dbReference>
<organism evidence="2 3">
    <name type="scientific">Aliibacillus thermotolerans</name>
    <dbReference type="NCBI Taxonomy" id="1834418"/>
    <lineage>
        <taxon>Bacteria</taxon>
        <taxon>Bacillati</taxon>
        <taxon>Bacillota</taxon>
        <taxon>Bacilli</taxon>
        <taxon>Bacillales</taxon>
        <taxon>Bacillaceae</taxon>
        <taxon>Aliibacillus</taxon>
    </lineage>
</organism>
<proteinExistence type="predicted"/>
<evidence type="ECO:0000313" key="3">
    <source>
        <dbReference type="Proteomes" id="UP001596143"/>
    </source>
</evidence>
<comment type="caution">
    <text evidence="2">The sequence shown here is derived from an EMBL/GenBank/DDBJ whole genome shotgun (WGS) entry which is preliminary data.</text>
</comment>
<feature type="transmembrane region" description="Helical" evidence="1">
    <location>
        <begin position="6"/>
        <end position="27"/>
    </location>
</feature>
<evidence type="ECO:0000256" key="1">
    <source>
        <dbReference type="SAM" id="Phobius"/>
    </source>
</evidence>
<evidence type="ECO:0000313" key="2">
    <source>
        <dbReference type="EMBL" id="MFC5627852.1"/>
    </source>
</evidence>
<dbReference type="RefSeq" id="WP_270896272.1">
    <property type="nucleotide sequence ID" value="NZ_JBHSPF010000015.1"/>
</dbReference>
<feature type="transmembrane region" description="Helical" evidence="1">
    <location>
        <begin position="39"/>
        <end position="59"/>
    </location>
</feature>
<keyword evidence="3" id="KW-1185">Reference proteome</keyword>
<keyword evidence="1" id="KW-1133">Transmembrane helix</keyword>
<sequence>MSTEMFLLIIGMAIATYITRMPGLVFFNGVNVSPRLEGILKNVPYAALGALIFPGALFIHDNMLFGIVGIVSAFIISFLGGSLIVVVLGSIAILTLLSFTPFFG</sequence>
<reference evidence="3" key="1">
    <citation type="journal article" date="2019" name="Int. J. Syst. Evol. Microbiol.">
        <title>The Global Catalogue of Microorganisms (GCM) 10K type strain sequencing project: providing services to taxonomists for standard genome sequencing and annotation.</title>
        <authorList>
            <consortium name="The Broad Institute Genomics Platform"/>
            <consortium name="The Broad Institute Genome Sequencing Center for Infectious Disease"/>
            <person name="Wu L."/>
            <person name="Ma J."/>
        </authorList>
    </citation>
    <scope>NUCLEOTIDE SEQUENCE [LARGE SCALE GENOMIC DNA]</scope>
    <source>
        <strain evidence="3">CGMCC 1.15790</strain>
    </source>
</reference>
<accession>A0ABW0U304</accession>
<name>A0ABW0U304_9BACI</name>